<proteinExistence type="predicted"/>
<dbReference type="EMBL" id="BK014849">
    <property type="protein sequence ID" value="DAD78693.1"/>
    <property type="molecule type" value="Genomic_DNA"/>
</dbReference>
<evidence type="ECO:0000313" key="1">
    <source>
        <dbReference type="EMBL" id="DAD78693.1"/>
    </source>
</evidence>
<organism evidence="1">
    <name type="scientific">Siphoviridae sp. ctB3v5</name>
    <dbReference type="NCBI Taxonomy" id="2826186"/>
    <lineage>
        <taxon>Viruses</taxon>
        <taxon>Duplodnaviria</taxon>
        <taxon>Heunggongvirae</taxon>
        <taxon>Uroviricota</taxon>
        <taxon>Caudoviricetes</taxon>
    </lineage>
</organism>
<protein>
    <submittedName>
        <fullName evidence="1">Uncharacterized protein</fullName>
    </submittedName>
</protein>
<sequence length="30" mass="3776">MEYGLYYLKLEEDKKKRKKKFVASDWAFFN</sequence>
<accession>A0A8S5M8S0</accession>
<name>A0A8S5M8S0_9CAUD</name>
<reference evidence="1" key="1">
    <citation type="journal article" date="2021" name="Proc. Natl. Acad. Sci. U.S.A.">
        <title>A Catalog of Tens of Thousands of Viruses from Human Metagenomes Reveals Hidden Associations with Chronic Diseases.</title>
        <authorList>
            <person name="Tisza M.J."/>
            <person name="Buck C.B."/>
        </authorList>
    </citation>
    <scope>NUCLEOTIDE SEQUENCE</scope>
    <source>
        <strain evidence="1">CtB3v5</strain>
    </source>
</reference>